<evidence type="ECO:0000313" key="1">
    <source>
        <dbReference type="EMBL" id="STX09510.1"/>
    </source>
</evidence>
<organism evidence="1 3">
    <name type="scientific">Kurthia zopfii</name>
    <dbReference type="NCBI Taxonomy" id="1650"/>
    <lineage>
        <taxon>Bacteria</taxon>
        <taxon>Bacillati</taxon>
        <taxon>Bacillota</taxon>
        <taxon>Bacilli</taxon>
        <taxon>Bacillales</taxon>
        <taxon>Caryophanaceae</taxon>
        <taxon>Kurthia</taxon>
    </lineage>
</organism>
<gene>
    <name evidence="2" type="ORF">DFR61_1326</name>
    <name evidence="1" type="ORF">NCTC10597_01186</name>
</gene>
<dbReference type="OrthoDB" id="1697664at2"/>
<reference evidence="2 4" key="2">
    <citation type="submission" date="2019-03" db="EMBL/GenBank/DDBJ databases">
        <title>Genomic Encyclopedia of Type Strains, Phase IV (KMG-IV): sequencing the most valuable type-strain genomes for metagenomic binning, comparative biology and taxonomic classification.</title>
        <authorList>
            <person name="Goeker M."/>
        </authorList>
    </citation>
    <scope>NUCLEOTIDE SEQUENCE [LARGE SCALE GENOMIC DNA]</scope>
    <source>
        <strain evidence="2 4">DSM 20580</strain>
    </source>
</reference>
<evidence type="ECO:0000313" key="2">
    <source>
        <dbReference type="EMBL" id="TDR35156.1"/>
    </source>
</evidence>
<accession>A0A8B4Q9W4</accession>
<dbReference type="Proteomes" id="UP000294641">
    <property type="component" value="Unassembled WGS sequence"/>
</dbReference>
<evidence type="ECO:0000313" key="3">
    <source>
        <dbReference type="Proteomes" id="UP000254330"/>
    </source>
</evidence>
<dbReference type="RefSeq" id="WP_109350347.1">
    <property type="nucleotide sequence ID" value="NZ_BJUE01000029.1"/>
</dbReference>
<dbReference type="EMBL" id="UGNP01000001">
    <property type="protein sequence ID" value="STX09510.1"/>
    <property type="molecule type" value="Genomic_DNA"/>
</dbReference>
<protein>
    <submittedName>
        <fullName evidence="1">Uncharacterized protein</fullName>
    </submittedName>
</protein>
<name>A0A8B4Q9W4_9BACL</name>
<reference evidence="1 3" key="1">
    <citation type="submission" date="2018-06" db="EMBL/GenBank/DDBJ databases">
        <authorList>
            <consortium name="Pathogen Informatics"/>
            <person name="Doyle S."/>
        </authorList>
    </citation>
    <scope>NUCLEOTIDE SEQUENCE [LARGE SCALE GENOMIC DNA]</scope>
    <source>
        <strain evidence="1 3">NCTC10597</strain>
    </source>
</reference>
<sequence>MKIQIGNKGVRFEANALFPVKYKSLTGRDIFKDMKEIEKLSNITAETMDQFNIDILFDMAYVLAWFADRSIGDRDEWLLSFDEFNIYEVLPQITGLLADSLATKKNKPVTSGPKKKKRKI</sequence>
<evidence type="ECO:0000313" key="4">
    <source>
        <dbReference type="Proteomes" id="UP000294641"/>
    </source>
</evidence>
<proteinExistence type="predicted"/>
<dbReference type="Proteomes" id="UP000254330">
    <property type="component" value="Unassembled WGS sequence"/>
</dbReference>
<dbReference type="AlphaFoldDB" id="A0A8B4Q9W4"/>
<dbReference type="EMBL" id="SNZG01000032">
    <property type="protein sequence ID" value="TDR35156.1"/>
    <property type="molecule type" value="Genomic_DNA"/>
</dbReference>
<comment type="caution">
    <text evidence="1">The sequence shown here is derived from an EMBL/GenBank/DDBJ whole genome shotgun (WGS) entry which is preliminary data.</text>
</comment>
<keyword evidence="4" id="KW-1185">Reference proteome</keyword>